<evidence type="ECO:0000256" key="4">
    <source>
        <dbReference type="ARBA" id="ARBA00012438"/>
    </source>
</evidence>
<dbReference type="FunFam" id="3.30.565.10:FF:000010">
    <property type="entry name" value="Sensor histidine kinase RcsC"/>
    <property type="match status" value="1"/>
</dbReference>
<keyword evidence="25" id="KW-1185">Reference proteome</keyword>
<feature type="domain" description="Response regulatory" evidence="22">
    <location>
        <begin position="666"/>
        <end position="783"/>
    </location>
</feature>
<dbReference type="FunFam" id="1.10.287.130:FF:000002">
    <property type="entry name" value="Two-component osmosensing histidine kinase"/>
    <property type="match status" value="1"/>
</dbReference>
<evidence type="ECO:0000256" key="7">
    <source>
        <dbReference type="ARBA" id="ARBA00022679"/>
    </source>
</evidence>
<dbReference type="PANTHER" id="PTHR45339:SF1">
    <property type="entry name" value="HYBRID SIGNAL TRANSDUCTION HISTIDINE KINASE J"/>
    <property type="match status" value="1"/>
</dbReference>
<dbReference type="EMBL" id="BDQK01000013">
    <property type="protein sequence ID" value="GBF81417.1"/>
    <property type="molecule type" value="Genomic_DNA"/>
</dbReference>
<proteinExistence type="inferred from homology"/>
<evidence type="ECO:0000256" key="15">
    <source>
        <dbReference type="ARBA" id="ARBA00064003"/>
    </source>
</evidence>
<evidence type="ECO:0000256" key="19">
    <source>
        <dbReference type="PROSITE-ProRule" id="PRU00169"/>
    </source>
</evidence>
<feature type="domain" description="Response regulatory" evidence="22">
    <location>
        <begin position="522"/>
        <end position="639"/>
    </location>
</feature>
<feature type="modified residue" description="4-aspartylphosphate" evidence="19">
    <location>
        <position position="715"/>
    </location>
</feature>
<name>A0A401IJF5_APHSA</name>
<evidence type="ECO:0000313" key="24">
    <source>
        <dbReference type="EMBL" id="GBF81417.1"/>
    </source>
</evidence>
<dbReference type="PANTHER" id="PTHR45339">
    <property type="entry name" value="HYBRID SIGNAL TRANSDUCTION HISTIDINE KINASE J"/>
    <property type="match status" value="1"/>
</dbReference>
<evidence type="ECO:0000256" key="1">
    <source>
        <dbReference type="ARBA" id="ARBA00000085"/>
    </source>
</evidence>
<evidence type="ECO:0000256" key="3">
    <source>
        <dbReference type="ARBA" id="ARBA00006402"/>
    </source>
</evidence>
<dbReference type="Gene3D" id="1.10.287.130">
    <property type="match status" value="1"/>
</dbReference>
<sequence>MTMSNIKPNKITLRYLVLTSIGLIVAQLIFGIIQVRWRYYQSTENIRDRVQDLAKELRIISQESSLKLNDSTLERLMRQNSLENKLVYGIIINDQGQTITSFFNQEEKTISDAITTPNTTSIKLSKILETIKNNPKIREIRQPVIVSGESLGEIRLAYSLEPTDQETLKSASKIIIASLIVSGVLVIITVAMFKREIQRPLQILVKQAQDILPTDEVSDIDNKDELSQLQILIDSLRKHLERFENLQIKVTEQKATEKAIEELSKAKNEFLAMIGHEIRTPLNAVTGMTGLLLDTQLNPQQKEFVNIVRSSGESLLTMINNILDFSKIEAEKIELEEQPFELGPCIEEVLRLFVPQASDKKLELAYLIEPNTPSAIVGDSTRLKQILANLVGNAVKFTETGEVVIYINGTSLSQEEPTEESSPNYELRFAIKDTGIGIPNDRCHRLFQAFSQVDASTTRKYGGTGLGLVISKRLTELMGGKMWVHSTEGKGSTFYFTLQTKAAPSYCRATSQEGERELMGKRMLIIDDNLTNQKILTLQAQSWGMFTCAVDSGEKSLEWLDRGITFDVAILDMNMPQMDGLSLAKSIRQQPHCQNLPLVMLSSITTQEINQQSDYADFAAILIKPIRQTQLYNSLMQIFAGKPIIVTKSVKEASPEQLMADIMPLRILVAEDVGVNQEVIRLLLEKLGYWADMVSDGEEALDAIRNRPYDAVLMDVRMPVMDGLTATRQICQEIPNHKRPRIIAMTAESMRGDREKCLASGMDDYISKPIRIEELKQALRRCKPLAKMPALDGSTLNSLRKMAGKRAGEVINNLIMGYLEDAPLRLSAIKSAIAQNDPDALRQAAHALRSASINLGATDLSNLCQELEMMGRKGTMSGANKKMSVLKMEYDRVCQTLQKELIKI</sequence>
<evidence type="ECO:0000256" key="14">
    <source>
        <dbReference type="ARBA" id="ARBA00023136"/>
    </source>
</evidence>
<feature type="modified residue" description="4-aspartylphosphate" evidence="19">
    <location>
        <position position="572"/>
    </location>
</feature>
<comment type="subcellular location">
    <subcellularLocation>
        <location evidence="2">Cell membrane</location>
        <topology evidence="2">Multi-pass membrane protein</topology>
    </subcellularLocation>
</comment>
<dbReference type="InterPro" id="IPR001789">
    <property type="entry name" value="Sig_transdc_resp-reg_receiver"/>
</dbReference>
<evidence type="ECO:0000259" key="21">
    <source>
        <dbReference type="PROSITE" id="PS50109"/>
    </source>
</evidence>
<keyword evidence="7" id="KW-0808">Transferase</keyword>
<evidence type="ECO:0000256" key="5">
    <source>
        <dbReference type="ARBA" id="ARBA00022475"/>
    </source>
</evidence>
<dbReference type="SUPFAM" id="SSF52172">
    <property type="entry name" value="CheY-like"/>
    <property type="match status" value="2"/>
</dbReference>
<evidence type="ECO:0000256" key="17">
    <source>
        <dbReference type="ARBA" id="ARBA00074306"/>
    </source>
</evidence>
<evidence type="ECO:0000256" key="18">
    <source>
        <dbReference type="PROSITE-ProRule" id="PRU00110"/>
    </source>
</evidence>
<dbReference type="SUPFAM" id="SSF47384">
    <property type="entry name" value="Homodimeric domain of signal transducing histidine kinase"/>
    <property type="match status" value="1"/>
</dbReference>
<dbReference type="Gene3D" id="3.30.565.10">
    <property type="entry name" value="Histidine kinase-like ATPase, C-terminal domain"/>
    <property type="match status" value="1"/>
</dbReference>
<dbReference type="Proteomes" id="UP000287247">
    <property type="component" value="Unassembled WGS sequence"/>
</dbReference>
<dbReference type="Pfam" id="PF02518">
    <property type="entry name" value="HATPase_c"/>
    <property type="match status" value="1"/>
</dbReference>
<keyword evidence="6 19" id="KW-0597">Phosphoprotein</keyword>
<dbReference type="Gene3D" id="1.20.120.160">
    <property type="entry name" value="HPT domain"/>
    <property type="match status" value="1"/>
</dbReference>
<evidence type="ECO:0000259" key="22">
    <source>
        <dbReference type="PROSITE" id="PS50110"/>
    </source>
</evidence>
<feature type="domain" description="HPt" evidence="23">
    <location>
        <begin position="807"/>
        <end position="904"/>
    </location>
</feature>
<dbReference type="CDD" id="cd16922">
    <property type="entry name" value="HATPase_EvgS-ArcB-TorS-like"/>
    <property type="match status" value="1"/>
</dbReference>
<dbReference type="InterPro" id="IPR003661">
    <property type="entry name" value="HisK_dim/P_dom"/>
</dbReference>
<dbReference type="PROSITE" id="PS50110">
    <property type="entry name" value="RESPONSE_REGULATORY"/>
    <property type="match status" value="2"/>
</dbReference>
<dbReference type="Gene3D" id="3.40.50.2300">
    <property type="match status" value="2"/>
</dbReference>
<dbReference type="AlphaFoldDB" id="A0A401IJF5"/>
<keyword evidence="8 20" id="KW-0812">Transmembrane</keyword>
<dbReference type="Gene3D" id="6.10.340.10">
    <property type="match status" value="1"/>
</dbReference>
<evidence type="ECO:0000256" key="8">
    <source>
        <dbReference type="ARBA" id="ARBA00022692"/>
    </source>
</evidence>
<reference evidence="25" key="1">
    <citation type="submission" date="2017-05" db="EMBL/GenBank/DDBJ databases">
        <title>Physiological properties and genetic analysis related to exopolysaccharide production of fresh-water unicellular cyanobacterium Aphanothece sacrum, Suizenji Nori, that has been cultured as a food source in Japan.</title>
        <authorList>
            <person name="Kanesaki Y."/>
            <person name="Yoshikawa S."/>
            <person name="Ohki K."/>
        </authorList>
    </citation>
    <scope>NUCLEOTIDE SEQUENCE [LARGE SCALE GENOMIC DNA]</scope>
    <source>
        <strain evidence="25">FPU1</strain>
    </source>
</reference>
<evidence type="ECO:0000256" key="16">
    <source>
        <dbReference type="ARBA" id="ARBA00068150"/>
    </source>
</evidence>
<feature type="transmembrane region" description="Helical" evidence="20">
    <location>
        <begin position="12"/>
        <end position="33"/>
    </location>
</feature>
<evidence type="ECO:0000259" key="23">
    <source>
        <dbReference type="PROSITE" id="PS50894"/>
    </source>
</evidence>
<dbReference type="SUPFAM" id="SSF47226">
    <property type="entry name" value="Histidine-containing phosphotransfer domain, HPT domain"/>
    <property type="match status" value="1"/>
</dbReference>
<dbReference type="Pfam" id="PF01627">
    <property type="entry name" value="Hpt"/>
    <property type="match status" value="1"/>
</dbReference>
<dbReference type="InterPro" id="IPR036641">
    <property type="entry name" value="HPT_dom_sf"/>
</dbReference>
<comment type="subunit">
    <text evidence="15">At low DSF concentrations, interacts with RpfF.</text>
</comment>
<dbReference type="PROSITE" id="PS50894">
    <property type="entry name" value="HPT"/>
    <property type="match status" value="1"/>
</dbReference>
<evidence type="ECO:0000256" key="11">
    <source>
        <dbReference type="ARBA" id="ARBA00022840"/>
    </source>
</evidence>
<dbReference type="Pfam" id="PF00072">
    <property type="entry name" value="Response_reg"/>
    <property type="match status" value="2"/>
</dbReference>
<dbReference type="GO" id="GO:0005886">
    <property type="term" value="C:plasma membrane"/>
    <property type="evidence" value="ECO:0007669"/>
    <property type="project" value="UniProtKB-SubCell"/>
</dbReference>
<dbReference type="SMART" id="SM00387">
    <property type="entry name" value="HATPase_c"/>
    <property type="match status" value="1"/>
</dbReference>
<dbReference type="InterPro" id="IPR005467">
    <property type="entry name" value="His_kinase_dom"/>
</dbReference>
<keyword evidence="5" id="KW-1003">Cell membrane</keyword>
<evidence type="ECO:0000256" key="9">
    <source>
        <dbReference type="ARBA" id="ARBA00022741"/>
    </source>
</evidence>
<keyword evidence="11" id="KW-0067">ATP-binding</keyword>
<feature type="transmembrane region" description="Helical" evidence="20">
    <location>
        <begin position="174"/>
        <end position="193"/>
    </location>
</feature>
<evidence type="ECO:0000313" key="25">
    <source>
        <dbReference type="Proteomes" id="UP000287247"/>
    </source>
</evidence>
<gene>
    <name evidence="24" type="ORF">AsFPU1_2830</name>
</gene>
<organism evidence="24 25">
    <name type="scientific">Aphanothece sacrum FPU1</name>
    <dbReference type="NCBI Taxonomy" id="1920663"/>
    <lineage>
        <taxon>Bacteria</taxon>
        <taxon>Bacillati</taxon>
        <taxon>Cyanobacteriota</taxon>
        <taxon>Cyanophyceae</taxon>
        <taxon>Oscillatoriophycideae</taxon>
        <taxon>Chroococcales</taxon>
        <taxon>Aphanothecaceae</taxon>
        <taxon>Aphanothece</taxon>
    </lineage>
</organism>
<keyword evidence="10" id="KW-0418">Kinase</keyword>
<dbReference type="PROSITE" id="PS50109">
    <property type="entry name" value="HIS_KIN"/>
    <property type="match status" value="1"/>
</dbReference>
<evidence type="ECO:0000256" key="20">
    <source>
        <dbReference type="SAM" id="Phobius"/>
    </source>
</evidence>
<dbReference type="InterPro" id="IPR008207">
    <property type="entry name" value="Sig_transdc_His_kin_Hpt_dom"/>
</dbReference>
<protein>
    <recommendedName>
        <fullName evidence="17">Circadian input-output histidine kinase CikA</fullName>
        <ecNumber evidence="4">2.7.13.3</ecNumber>
    </recommendedName>
    <alternativeName>
        <fullName evidence="16">Sensory/regulatory protein RpfC</fullName>
    </alternativeName>
</protein>
<dbReference type="Pfam" id="PF00512">
    <property type="entry name" value="HisKA"/>
    <property type="match status" value="1"/>
</dbReference>
<evidence type="ECO:0000256" key="12">
    <source>
        <dbReference type="ARBA" id="ARBA00022989"/>
    </source>
</evidence>
<dbReference type="SMART" id="SM00073">
    <property type="entry name" value="HPT"/>
    <property type="match status" value="1"/>
</dbReference>
<dbReference type="CDD" id="cd17546">
    <property type="entry name" value="REC_hyHK_CKI1_RcsC-like"/>
    <property type="match status" value="2"/>
</dbReference>
<keyword evidence="9" id="KW-0547">Nucleotide-binding</keyword>
<dbReference type="GO" id="GO:0005524">
    <property type="term" value="F:ATP binding"/>
    <property type="evidence" value="ECO:0007669"/>
    <property type="project" value="UniProtKB-KW"/>
</dbReference>
<comment type="catalytic activity">
    <reaction evidence="1">
        <text>ATP + protein L-histidine = ADP + protein N-phospho-L-histidine.</text>
        <dbReference type="EC" id="2.7.13.3"/>
    </reaction>
</comment>
<dbReference type="SUPFAM" id="SSF55874">
    <property type="entry name" value="ATPase domain of HSP90 chaperone/DNA topoisomerase II/histidine kinase"/>
    <property type="match status" value="1"/>
</dbReference>
<dbReference type="CDD" id="cd00082">
    <property type="entry name" value="HisKA"/>
    <property type="match status" value="1"/>
</dbReference>
<accession>A0A401IJF5</accession>
<keyword evidence="12 20" id="KW-1133">Transmembrane helix</keyword>
<dbReference type="InterPro" id="IPR036097">
    <property type="entry name" value="HisK_dim/P_sf"/>
</dbReference>
<feature type="domain" description="Histidine kinase" evidence="21">
    <location>
        <begin position="273"/>
        <end position="502"/>
    </location>
</feature>
<evidence type="ECO:0000256" key="10">
    <source>
        <dbReference type="ARBA" id="ARBA00022777"/>
    </source>
</evidence>
<dbReference type="InterPro" id="IPR003594">
    <property type="entry name" value="HATPase_dom"/>
</dbReference>
<dbReference type="InterPro" id="IPR011006">
    <property type="entry name" value="CheY-like_superfamily"/>
</dbReference>
<dbReference type="OrthoDB" id="5389090at2"/>
<comment type="caution">
    <text evidence="24">The sequence shown here is derived from an EMBL/GenBank/DDBJ whole genome shotgun (WGS) entry which is preliminary data.</text>
</comment>
<dbReference type="SMART" id="SM00448">
    <property type="entry name" value="REC"/>
    <property type="match status" value="2"/>
</dbReference>
<dbReference type="SMART" id="SM00388">
    <property type="entry name" value="HisKA"/>
    <property type="match status" value="1"/>
</dbReference>
<dbReference type="PRINTS" id="PR00344">
    <property type="entry name" value="BCTRLSENSOR"/>
</dbReference>
<dbReference type="GO" id="GO:0000155">
    <property type="term" value="F:phosphorelay sensor kinase activity"/>
    <property type="evidence" value="ECO:0007669"/>
    <property type="project" value="InterPro"/>
</dbReference>
<evidence type="ECO:0000256" key="6">
    <source>
        <dbReference type="ARBA" id="ARBA00022553"/>
    </source>
</evidence>
<dbReference type="InterPro" id="IPR036890">
    <property type="entry name" value="HATPase_C_sf"/>
</dbReference>
<dbReference type="EC" id="2.7.13.3" evidence="4"/>
<evidence type="ECO:0000256" key="13">
    <source>
        <dbReference type="ARBA" id="ARBA00023012"/>
    </source>
</evidence>
<keyword evidence="14 20" id="KW-0472">Membrane</keyword>
<evidence type="ECO:0000256" key="2">
    <source>
        <dbReference type="ARBA" id="ARBA00004651"/>
    </source>
</evidence>
<comment type="similarity">
    <text evidence="3">In the N-terminal section; belongs to the phytochrome family.</text>
</comment>
<dbReference type="InterPro" id="IPR004358">
    <property type="entry name" value="Sig_transdc_His_kin-like_C"/>
</dbReference>
<feature type="modified residue" description="Phosphohistidine" evidence="18">
    <location>
        <position position="846"/>
    </location>
</feature>
<keyword evidence="13" id="KW-0902">Two-component regulatory system</keyword>